<reference evidence="2 3" key="1">
    <citation type="submission" date="2017-01" db="EMBL/GenBank/DDBJ databases">
        <title>Draft sequence of Acidihalobacter ferrooxidans strain DSM 14175 (strain V8).</title>
        <authorList>
            <person name="Khaleque H.N."/>
            <person name="Ramsay J.P."/>
            <person name="Murphy R.J.T."/>
            <person name="Kaksonen A.H."/>
            <person name="Boxall N.J."/>
            <person name="Watkin E.L.J."/>
        </authorList>
    </citation>
    <scope>NUCLEOTIDE SEQUENCE [LARGE SCALE GENOMIC DNA]</scope>
    <source>
        <strain evidence="2 3">V8</strain>
    </source>
</reference>
<proteinExistence type="predicted"/>
<protein>
    <submittedName>
        <fullName evidence="2">Xanthine dehydrogenase</fullName>
    </submittedName>
</protein>
<dbReference type="AlphaFoldDB" id="A0A1P8UHE4"/>
<dbReference type="GO" id="GO:0005506">
    <property type="term" value="F:iron ion binding"/>
    <property type="evidence" value="ECO:0007669"/>
    <property type="project" value="InterPro"/>
</dbReference>
<dbReference type="SMART" id="SM01008">
    <property type="entry name" value="Ald_Xan_dh_C"/>
    <property type="match status" value="1"/>
</dbReference>
<dbReference type="OrthoDB" id="9758509at2"/>
<dbReference type="EMBL" id="CP019434">
    <property type="protein sequence ID" value="APZ43265.1"/>
    <property type="molecule type" value="Genomic_DNA"/>
</dbReference>
<dbReference type="STRING" id="1765967.BW247_09305"/>
<dbReference type="InterPro" id="IPR036856">
    <property type="entry name" value="Ald_Oxase/Xan_DH_a/b_sf"/>
</dbReference>
<accession>A0A1P8UHE4</accession>
<evidence type="ECO:0000259" key="1">
    <source>
        <dbReference type="SMART" id="SM01008"/>
    </source>
</evidence>
<dbReference type="Pfam" id="PF20256">
    <property type="entry name" value="MoCoBD_2"/>
    <property type="match status" value="1"/>
</dbReference>
<evidence type="ECO:0000313" key="2">
    <source>
        <dbReference type="EMBL" id="APZ43265.1"/>
    </source>
</evidence>
<dbReference type="SUPFAM" id="SSF56003">
    <property type="entry name" value="Molybdenum cofactor-binding domain"/>
    <property type="match status" value="1"/>
</dbReference>
<evidence type="ECO:0000313" key="3">
    <source>
        <dbReference type="Proteomes" id="UP000243807"/>
    </source>
</evidence>
<dbReference type="Gene3D" id="3.90.1170.50">
    <property type="entry name" value="Aldehyde oxidase/xanthine dehydrogenase, a/b hammerhead"/>
    <property type="match status" value="1"/>
</dbReference>
<keyword evidence="3" id="KW-1185">Reference proteome</keyword>
<dbReference type="Pfam" id="PF02738">
    <property type="entry name" value="MoCoBD_1"/>
    <property type="match status" value="1"/>
</dbReference>
<dbReference type="Proteomes" id="UP000243807">
    <property type="component" value="Chromosome"/>
</dbReference>
<dbReference type="InterPro" id="IPR016208">
    <property type="entry name" value="Ald_Oxase/xanthine_DH-like"/>
</dbReference>
<dbReference type="PANTHER" id="PTHR11908:SF157">
    <property type="entry name" value="XANTHINE DEHYDROGENASE SUBUNIT D-RELATED"/>
    <property type="match status" value="1"/>
</dbReference>
<dbReference type="PANTHER" id="PTHR11908">
    <property type="entry name" value="XANTHINE DEHYDROGENASE"/>
    <property type="match status" value="1"/>
</dbReference>
<gene>
    <name evidence="2" type="ORF">BW247_09305</name>
</gene>
<dbReference type="SUPFAM" id="SSF54665">
    <property type="entry name" value="CO dehydrogenase molybdoprotein N-domain-like"/>
    <property type="match status" value="1"/>
</dbReference>
<dbReference type="Gene3D" id="3.30.365.10">
    <property type="entry name" value="Aldehyde oxidase/xanthine dehydrogenase, molybdopterin binding domain"/>
    <property type="match status" value="4"/>
</dbReference>
<organism evidence="2 3">
    <name type="scientific">Acidihalobacter ferrooxydans</name>
    <dbReference type="NCBI Taxonomy" id="1765967"/>
    <lineage>
        <taxon>Bacteria</taxon>
        <taxon>Pseudomonadati</taxon>
        <taxon>Pseudomonadota</taxon>
        <taxon>Gammaproteobacteria</taxon>
        <taxon>Chromatiales</taxon>
        <taxon>Ectothiorhodospiraceae</taxon>
        <taxon>Acidihalobacter</taxon>
    </lineage>
</organism>
<dbReference type="Pfam" id="PF01315">
    <property type="entry name" value="Ald_Xan_dh_C"/>
    <property type="match status" value="1"/>
</dbReference>
<dbReference type="InterPro" id="IPR046867">
    <property type="entry name" value="AldOxase/xan_DH_MoCoBD2"/>
</dbReference>
<dbReference type="KEGG" id="afy:BW247_09305"/>
<sequence length="749" mass="80236">MTQYRQDPAPVRIDAQEKTNGTAHYVDDIPCTDPLYAATVRTRLPGGRLRALRRRADFDWDGFVVVTADDIPGENALKMIQHDQPLLVADRFRHAGEPVALLAHSDPARLAAGIAAIELDETIDQPPLFDLDEALHSSTQIVPGNVFTEYRLHKGALANGEAAASVLIEGVFHTPAQEQLYIEPQGMIAQVLPNGVLRVIGSMQCPYYVLDALVVATGLSAERIQVVQTTTGGGFGGKEDYPSMIACHAALLALKAGGRPVKLIYERGEDLRVTPKRHPSRTRIRLGADTDGRLTLIDIDFALDGGAYLTLSPVVLSRGVIHAPGPYRCDNISVHGRAVATNHPPNGAFRGFGAPQSIFAMEAAMDRLADALGLDPAELRRRNLLETGDTFPTGNRVGDDAAMQAVLVQALRESDYSARRAAHDAWNRAGHGTRRGIGLATFAHGSGFTGNGEVNLRSRAGLRALPDGRVEILASTAEIGQGMATTFAQIAAAALKLPLAQVRMAPTDTRQVPNSGPTVASRTCMVVGRIVQDAAAQLIARLQRDAGLPADYAPGDFAHACRRHHETHGPLVEIAQYKAPPGDAWDEATFTGPAYAAYAWAAYVADVEVDLATLETRVTDFVAVQEIGRAIHPVIAQGQIEGGVAQGIGYALYEDIAWGEDGVMANDRLTNYIIPTSADLPPLRVYFQETATDAPGPQSAKGLGELPIDGPAPAIANAVRHALGVDVDRLPLFPEYLLDLFDNHKKDVA</sequence>
<dbReference type="InterPro" id="IPR037165">
    <property type="entry name" value="AldOxase/xan_DH_Mopterin-bd_sf"/>
</dbReference>
<feature type="domain" description="Aldehyde oxidase/xanthine dehydrogenase a/b hammerhead" evidence="1">
    <location>
        <begin position="20"/>
        <end position="127"/>
    </location>
</feature>
<dbReference type="InterPro" id="IPR008274">
    <property type="entry name" value="AldOxase/xan_DH_MoCoBD1"/>
</dbReference>
<dbReference type="InterPro" id="IPR000674">
    <property type="entry name" value="Ald_Oxase/Xan_DH_a/b"/>
</dbReference>
<dbReference type="GO" id="GO:0016491">
    <property type="term" value="F:oxidoreductase activity"/>
    <property type="evidence" value="ECO:0007669"/>
    <property type="project" value="InterPro"/>
</dbReference>
<name>A0A1P8UHE4_9GAMM</name>